<dbReference type="OrthoDB" id="9810250at2"/>
<comment type="caution">
    <text evidence="4">The sequence shown here is derived from an EMBL/GenBank/DDBJ whole genome shotgun (WGS) entry which is preliminary data.</text>
</comment>
<dbReference type="InterPro" id="IPR001647">
    <property type="entry name" value="HTH_TetR"/>
</dbReference>
<evidence type="ECO:0000313" key="4">
    <source>
        <dbReference type="EMBL" id="RXI78759.1"/>
    </source>
</evidence>
<evidence type="ECO:0000256" key="1">
    <source>
        <dbReference type="ARBA" id="ARBA00023125"/>
    </source>
</evidence>
<dbReference type="InterPro" id="IPR050624">
    <property type="entry name" value="HTH-type_Tx_Regulator"/>
</dbReference>
<dbReference type="Pfam" id="PF00440">
    <property type="entry name" value="TetR_N"/>
    <property type="match status" value="1"/>
</dbReference>
<protein>
    <submittedName>
        <fullName evidence="4">TetR/AcrR family transcriptional regulator</fullName>
    </submittedName>
</protein>
<feature type="DNA-binding region" description="H-T-H motif" evidence="2">
    <location>
        <begin position="31"/>
        <end position="50"/>
    </location>
</feature>
<dbReference type="RefSeq" id="WP_129032426.1">
    <property type="nucleotide sequence ID" value="NZ_CP059603.1"/>
</dbReference>
<proteinExistence type="predicted"/>
<dbReference type="PROSITE" id="PS50977">
    <property type="entry name" value="HTH_TETR_2"/>
    <property type="match status" value="1"/>
</dbReference>
<dbReference type="SUPFAM" id="SSF46689">
    <property type="entry name" value="Homeodomain-like"/>
    <property type="match status" value="1"/>
</dbReference>
<gene>
    <name evidence="4" type="ORF">DXH47_05855</name>
</gene>
<name>A0A4Q0VKH0_9LACO</name>
<dbReference type="AlphaFoldDB" id="A0A4Q0VKH0"/>
<organism evidence="4 5">
    <name type="scientific">Levilactobacillus suantsaii</name>
    <dbReference type="NCBI Taxonomy" id="2292255"/>
    <lineage>
        <taxon>Bacteria</taxon>
        <taxon>Bacillati</taxon>
        <taxon>Bacillota</taxon>
        <taxon>Bacilli</taxon>
        <taxon>Lactobacillales</taxon>
        <taxon>Lactobacillaceae</taxon>
        <taxon>Levilactobacillus</taxon>
    </lineage>
</organism>
<keyword evidence="5" id="KW-1185">Reference proteome</keyword>
<reference evidence="4 5" key="1">
    <citation type="submission" date="2018-08" db="EMBL/GenBank/DDBJ databases">
        <title>Lactobacillus suantsai sp. nov., isolated from traditional fermented suan-tsai in Taiwan.</title>
        <authorList>
            <person name="Huang C.-H."/>
        </authorList>
    </citation>
    <scope>NUCLEOTIDE SEQUENCE [LARGE SCALE GENOMIC DNA]</scope>
    <source>
        <strain evidence="4 5">BCRC 12945</strain>
    </source>
</reference>
<dbReference type="Proteomes" id="UP000290602">
    <property type="component" value="Unassembled WGS sequence"/>
</dbReference>
<dbReference type="Gene3D" id="1.10.357.10">
    <property type="entry name" value="Tetracycline Repressor, domain 2"/>
    <property type="match status" value="1"/>
</dbReference>
<evidence type="ECO:0000313" key="5">
    <source>
        <dbReference type="Proteomes" id="UP000290602"/>
    </source>
</evidence>
<dbReference type="EMBL" id="QXIL01000008">
    <property type="protein sequence ID" value="RXI78759.1"/>
    <property type="molecule type" value="Genomic_DNA"/>
</dbReference>
<accession>A0A4Q0VKH0</accession>
<evidence type="ECO:0000256" key="2">
    <source>
        <dbReference type="PROSITE-ProRule" id="PRU00335"/>
    </source>
</evidence>
<sequence length="193" mass="22424">MTKDVRKIKTERDIQTAFLELLTTRPFTKVTVSDICQKSLTSRSTFYSHYLDKYDLLDRIVTYYQTMLVQQLDQNFNQMVAGDLESLIHKVIIAMAPHRRAIQILFTVHEPHVDLKESFRQLLHTEWRHYIQKQGPIHEVPVELIADMGTSMHMTLIEWVITHGTDSLPAVIESISIIRKAILLQIDESQPSP</sequence>
<dbReference type="GO" id="GO:0003677">
    <property type="term" value="F:DNA binding"/>
    <property type="evidence" value="ECO:0007669"/>
    <property type="project" value="UniProtKB-UniRule"/>
</dbReference>
<dbReference type="InterPro" id="IPR009057">
    <property type="entry name" value="Homeodomain-like_sf"/>
</dbReference>
<dbReference type="PANTHER" id="PTHR43479:SF7">
    <property type="entry name" value="TETR-FAMILY TRANSCRIPTIONAL REGULATOR"/>
    <property type="match status" value="1"/>
</dbReference>
<keyword evidence="1 2" id="KW-0238">DNA-binding</keyword>
<evidence type="ECO:0000259" key="3">
    <source>
        <dbReference type="PROSITE" id="PS50977"/>
    </source>
</evidence>
<dbReference type="PANTHER" id="PTHR43479">
    <property type="entry name" value="ACREF/ENVCD OPERON REPRESSOR-RELATED"/>
    <property type="match status" value="1"/>
</dbReference>
<feature type="domain" description="HTH tetR-type" evidence="3">
    <location>
        <begin position="8"/>
        <end position="68"/>
    </location>
</feature>